<dbReference type="Proteomes" id="UP001152797">
    <property type="component" value="Unassembled WGS sequence"/>
</dbReference>
<dbReference type="EMBL" id="CAMXCT010002071">
    <property type="protein sequence ID" value="CAI3995415.1"/>
    <property type="molecule type" value="Genomic_DNA"/>
</dbReference>
<feature type="region of interest" description="Disordered" evidence="1">
    <location>
        <begin position="600"/>
        <end position="639"/>
    </location>
</feature>
<gene>
    <name evidence="2" type="ORF">C1SCF055_LOCUS21981</name>
</gene>
<evidence type="ECO:0000313" key="5">
    <source>
        <dbReference type="Proteomes" id="UP001152797"/>
    </source>
</evidence>
<protein>
    <submittedName>
        <fullName evidence="4">Retrovirus-related Pol polyprotein from transposon TNT 1-94</fullName>
    </submittedName>
</protein>
<dbReference type="EMBL" id="CAMXCT030002071">
    <property type="protein sequence ID" value="CAL4782727.1"/>
    <property type="molecule type" value="Genomic_DNA"/>
</dbReference>
<reference evidence="3" key="2">
    <citation type="submission" date="2024-04" db="EMBL/GenBank/DDBJ databases">
        <authorList>
            <person name="Chen Y."/>
            <person name="Shah S."/>
            <person name="Dougan E. K."/>
            <person name="Thang M."/>
            <person name="Chan C."/>
        </authorList>
    </citation>
    <scope>NUCLEOTIDE SEQUENCE [LARGE SCALE GENOMIC DNA]</scope>
</reference>
<name>A0A9P1CPP9_9DINO</name>
<evidence type="ECO:0000313" key="4">
    <source>
        <dbReference type="EMBL" id="CAL4782727.1"/>
    </source>
</evidence>
<evidence type="ECO:0000256" key="1">
    <source>
        <dbReference type="SAM" id="MobiDB-lite"/>
    </source>
</evidence>
<reference evidence="2" key="1">
    <citation type="submission" date="2022-10" db="EMBL/GenBank/DDBJ databases">
        <authorList>
            <person name="Chen Y."/>
            <person name="Dougan E. K."/>
            <person name="Chan C."/>
            <person name="Rhodes N."/>
            <person name="Thang M."/>
        </authorList>
    </citation>
    <scope>NUCLEOTIDE SEQUENCE</scope>
</reference>
<evidence type="ECO:0000313" key="2">
    <source>
        <dbReference type="EMBL" id="CAI3995415.1"/>
    </source>
</evidence>
<organism evidence="2">
    <name type="scientific">Cladocopium goreaui</name>
    <dbReference type="NCBI Taxonomy" id="2562237"/>
    <lineage>
        <taxon>Eukaryota</taxon>
        <taxon>Sar</taxon>
        <taxon>Alveolata</taxon>
        <taxon>Dinophyceae</taxon>
        <taxon>Suessiales</taxon>
        <taxon>Symbiodiniaceae</taxon>
        <taxon>Cladocopium</taxon>
    </lineage>
</organism>
<keyword evidence="5" id="KW-1185">Reference proteome</keyword>
<dbReference type="EMBL" id="CAMXCT020002071">
    <property type="protein sequence ID" value="CAL1148790.1"/>
    <property type="molecule type" value="Genomic_DNA"/>
</dbReference>
<sequence>MEDGREVAEAAIDDESVFHQSKALPPPVPPKLTINVRPDQIKIDVYDTATLSDPHVQSMFQAISMGSQSALSAPAQPILQMTQRTLPSRESMRPKAPALPMWAQGLPSDLSSLPPPPRTKHVYKMDDPFSFTWTAWGVPWKVRKDRLENTCLSAQFELTGKDFMVKSGQPFLQEFLSPPGMFSNQFWVSKAILKWDCPAASMEAWEDVGDALHECQDIILNSHRLLSADEIPSLSLVRPMDARTVDVNALNMLMFRSGFAGGLASVTQEQVAPLLESLYYFEGWKNRLTEVVPLYRQDQLCGLAVFETYTEPVQMKLHPTGALVPFVKMFPFGHGTSNRVAGLILKHKLILPTSSKDVQGNQYAPSPSFYCRVSVSGVTAANWNKLRVDMIFQTFRQSSTKESHVIGVFGTRQTSYATMSSGGVSAEGAAAHFWDAVHHTREKRWAIRCQNAVPLGLPAYTGRVARQHKDASWESQFDLPSAWTNNAEFLDTNLVYGLALPRQVISTAEQARMLFSSFVSKMIRERKMDFNVLLSSVAQKNGLSSDLAVWENRKEALNALAVYVVDHLAELVPEDPSRTMMDRLRALEMENAQLKTQVATAPPGDHQVPPPTPKPSSGANKPPDHSKPSQTTLSFSKAPENANAHALNEIKELGLGDSKARLETEAPRSHTIQSINAWMKTHVKQTKDQKDLDDRAKRLNQAYERLDPGNAPSLGRMLTAWGLEPTEASKYKPNEALKTNKKILELLVACQVDDRFKLHDFLTPGGAAPPSNIPMTLHSLAVDVKELCRIWLRELVLRRILFYVERKERLSTEPDEPHSGLANKLLSLWSCGTLSATMIREIAHLAMQDGADHPELVSLAKVGNWRAQTGNCHKQIINQFCPHIMLPEPFQVKVPCLDPKSSLEKEDWASLFLPHLLFAHLGEHYPMFFQKAFCLGKDNLQKFWAGVEKVGDDRIWDHPMCLEKHWRDRVIPLFLHGDGVEFHNRDSLMVWSWGCLLGDMPSMQQHMLLACWPKSCTTAQTWKPIWEWLKWSFEALGKGFHPTKDPYGKPLPAKLLGKAGKPLHPMSWKGQVFSIQGDHEFYSNTLKLVKWASHLPCWECDCQNWEGCDLDKSMRQLDLEKSTWEIYSHADHLADPWSQHPVFQLPHVSAKNVRGDPMHILFCKGVYGHLIGSILHYPCWYEGPGKVCKEKPWKRLGLIFEAIQEEYKKQNLKNRLTNLRLSMFTDAAKPWAGKTSLDCKAGEAKHLLPALVPVLEKLFEGTRKEEEIKMISAATNLEKLVALWDEADTFLTMPEFGKALSLGKDFLLDYKWLHAWSLEKDRNSFAIVMKFHTFCHLLLNSRYMNPRRQWNFRAEDYVGHISKMTHSISFGVGATRISTKLIAKYRVHLHLLLTRGLESGTDIGSDDEL</sequence>
<dbReference type="OrthoDB" id="470793at2759"/>
<accession>A0A9P1CPP9</accession>
<evidence type="ECO:0000313" key="3">
    <source>
        <dbReference type="EMBL" id="CAL1148790.1"/>
    </source>
</evidence>
<comment type="caution">
    <text evidence="2">The sequence shown here is derived from an EMBL/GenBank/DDBJ whole genome shotgun (WGS) entry which is preliminary data.</text>
</comment>
<proteinExistence type="predicted"/>